<feature type="region of interest" description="Disordered" evidence="1">
    <location>
        <begin position="1"/>
        <end position="58"/>
    </location>
</feature>
<evidence type="ECO:0008006" key="5">
    <source>
        <dbReference type="Google" id="ProtNLM"/>
    </source>
</evidence>
<feature type="compositionally biased region" description="Polar residues" evidence="1">
    <location>
        <begin position="277"/>
        <end position="294"/>
    </location>
</feature>
<reference evidence="3 4" key="1">
    <citation type="submission" date="2024-03" db="EMBL/GenBank/DDBJ databases">
        <title>Genome-scale model development and genomic sequencing of the oleaginous clade Lipomyces.</title>
        <authorList>
            <consortium name="Lawrence Berkeley National Laboratory"/>
            <person name="Czajka J.J."/>
            <person name="Han Y."/>
            <person name="Kim J."/>
            <person name="Mondo S.J."/>
            <person name="Hofstad B.A."/>
            <person name="Robles A."/>
            <person name="Haridas S."/>
            <person name="Riley R."/>
            <person name="LaButti K."/>
            <person name="Pangilinan J."/>
            <person name="Andreopoulos W."/>
            <person name="Lipzen A."/>
            <person name="Yan J."/>
            <person name="Wang M."/>
            <person name="Ng V."/>
            <person name="Grigoriev I.V."/>
            <person name="Spatafora J.W."/>
            <person name="Magnuson J.K."/>
            <person name="Baker S.E."/>
            <person name="Pomraning K.R."/>
        </authorList>
    </citation>
    <scope>NUCLEOTIDE SEQUENCE [LARGE SCALE GENOMIC DNA]</scope>
    <source>
        <strain evidence="3 4">Phaff 52-87</strain>
    </source>
</reference>
<feature type="compositionally biased region" description="Low complexity" evidence="1">
    <location>
        <begin position="15"/>
        <end position="48"/>
    </location>
</feature>
<dbReference type="PANTHER" id="PTHR38694:SF1">
    <property type="entry name" value="PEROXIN DOMAIN-CONTAINING PROTEIN"/>
    <property type="match status" value="1"/>
</dbReference>
<dbReference type="Pfam" id="PF11696">
    <property type="entry name" value="DUF3292"/>
    <property type="match status" value="1"/>
</dbReference>
<keyword evidence="2" id="KW-0472">Membrane</keyword>
<feature type="transmembrane region" description="Helical" evidence="2">
    <location>
        <begin position="377"/>
        <end position="396"/>
    </location>
</feature>
<evidence type="ECO:0000256" key="2">
    <source>
        <dbReference type="SAM" id="Phobius"/>
    </source>
</evidence>
<dbReference type="InterPro" id="IPR021709">
    <property type="entry name" value="DUF3292"/>
</dbReference>
<evidence type="ECO:0000313" key="4">
    <source>
        <dbReference type="Proteomes" id="UP001498771"/>
    </source>
</evidence>
<keyword evidence="2" id="KW-0812">Transmembrane</keyword>
<evidence type="ECO:0000313" key="3">
    <source>
        <dbReference type="EMBL" id="KAK7205107.1"/>
    </source>
</evidence>
<feature type="transmembrane region" description="Helical" evidence="2">
    <location>
        <begin position="186"/>
        <end position="207"/>
    </location>
</feature>
<feature type="region of interest" description="Disordered" evidence="1">
    <location>
        <begin position="226"/>
        <end position="251"/>
    </location>
</feature>
<protein>
    <recommendedName>
        <fullName evidence="5">GRAM domain-containing protein</fullName>
    </recommendedName>
</protein>
<organism evidence="3 4">
    <name type="scientific">Myxozyma melibiosi</name>
    <dbReference type="NCBI Taxonomy" id="54550"/>
    <lineage>
        <taxon>Eukaryota</taxon>
        <taxon>Fungi</taxon>
        <taxon>Dikarya</taxon>
        <taxon>Ascomycota</taxon>
        <taxon>Saccharomycotina</taxon>
        <taxon>Lipomycetes</taxon>
        <taxon>Lipomycetales</taxon>
        <taxon>Lipomycetaceae</taxon>
        <taxon>Myxozyma</taxon>
    </lineage>
</organism>
<dbReference type="EMBL" id="JBBJBU010000006">
    <property type="protein sequence ID" value="KAK7205107.1"/>
    <property type="molecule type" value="Genomic_DNA"/>
</dbReference>
<comment type="caution">
    <text evidence="3">The sequence shown here is derived from an EMBL/GenBank/DDBJ whole genome shotgun (WGS) entry which is preliminary data.</text>
</comment>
<feature type="transmembrane region" description="Helical" evidence="2">
    <location>
        <begin position="150"/>
        <end position="166"/>
    </location>
</feature>
<gene>
    <name evidence="3" type="ORF">BZA70DRAFT_279078</name>
</gene>
<evidence type="ECO:0000256" key="1">
    <source>
        <dbReference type="SAM" id="MobiDB-lite"/>
    </source>
</evidence>
<accession>A0ABR1F5M0</accession>
<keyword evidence="4" id="KW-1185">Reference proteome</keyword>
<dbReference type="PANTHER" id="PTHR38694">
    <property type="entry name" value="CONSERVED EXPRESSED PROTEIN"/>
    <property type="match status" value="1"/>
</dbReference>
<dbReference type="RefSeq" id="XP_064768140.1">
    <property type="nucleotide sequence ID" value="XM_064912714.1"/>
</dbReference>
<dbReference type="Proteomes" id="UP001498771">
    <property type="component" value="Unassembled WGS sequence"/>
</dbReference>
<sequence>MSLATDQSSQRRVSIESQDAESSSSTVQTSSIPDSNSAKSSATTASLTAEDDVPPSAVRYGPGAVKYEGRLHALVSEEAKLLQFESCPRERPHVHGVPSETLWMLLRRFSKQIQHVKVTNERPPGGLDLNIASYEEYTAPDKLRMTVERLYMTVIIGMLGAVKHIARIRSWNETVRTSLFCLAYTIAWIYDCVFSLFLWVSIILIVVPKSRRILFPPAPISLVNARTGTAQKPPSGGVGSTDSASGGSENMKGEAVEIEAHDFVSSMAAVAVRSALGRQNNTNSEDNEGASKSLNPAEKTMDPVALAAKSMNEEPTYVHGNQSPTAKTEINKPMEDAVWAALRPIMHIVSNISDGWERVGNALSPVRPFDTWPRNRFGLFLAGFGCSCLFITPYMVTKVSSFVFGFAMFGDPIIQRMLAYMNETFTHWLEAIEPRNTVFYGVPTNAQLSLVLLREAEKRRRVLPAYLEMDERAEKSAGEKDATIAEEGKNLAGSDEEVVNAVNNENAPESVAAETLKPAQGSKRRKFLSVARKAAKFSVSTMIAVDQVRAKVGRSETSRARLGALSGESDASLRTPVKSSARFNGKRGYFFVFAPEGRTHERDVCCGFVSEMLWRNSRETDVEFAFSISDIVELRKVGGLGWKTEMIAGWALQRSVKDGLSITLDYDGVKREYVINAVEDRDVIFNRLLSMGPQTWEAW</sequence>
<feature type="region of interest" description="Disordered" evidence="1">
    <location>
        <begin position="277"/>
        <end position="296"/>
    </location>
</feature>
<feature type="compositionally biased region" description="Polar residues" evidence="1">
    <location>
        <begin position="1"/>
        <end position="12"/>
    </location>
</feature>
<name>A0ABR1F5M0_9ASCO</name>
<proteinExistence type="predicted"/>
<keyword evidence="2" id="KW-1133">Transmembrane helix</keyword>
<dbReference type="GeneID" id="90038226"/>